<evidence type="ECO:0000256" key="1">
    <source>
        <dbReference type="SAM" id="Coils"/>
    </source>
</evidence>
<accession>A0A182P224</accession>
<sequence length="989" mass="107839">MAFSIVTLIVLSLLQCITAEPRPEFALSAPVPGKSRVQLAATEANNIISLIGTSTVDFTIRHTTLELLPKVFQIVKSVATDFQTLGTTVVTSITTLASDTSGNVDVVFGDAIQAVQQASAYADDQLPGLTQPLVQLIGTALNEKFEDSFKHIGKALLAIEGILNELKTGAQNALAAAGNNAAVTSTIISKNLKRSMITDLVKALQLLRGTVPVLKYTVDSTIEGIAIADQYMVDLEAAVTNAIGEKSSIAADMDGIIRSINSDITGTMATIGDDIGKLQSSFPTLTKVAAATSGPKILTALGDFLANLSELDAKTPTIQTVLNSLKNSVLDVYAIASPLFIIDESYLVDALITTLISNDNYSQYCFYKYKELFYTLLETVSIEARECVDKEVQRLDYFRETIDLMLDLLFYDYEDISGDLTVCNGINDAANLEECVSLLADIYTKLEEAFGDMFALGYDAIERETTPQDESGLAMMRLLAFALCVQSLSQLLPSAHAKPDFGLKLPIKSSGKVSAAVLNAQNVLVAADDNTPFTAEVNFKGLQELANIMTRVATELVSVGNELVPIVTNLVTDVSGDVGAVFTTVFDKITATKEAITTKLPVAIDQIKELFKNNFSSENLDYIPNQLNDGFRRVRLGLDDLAAKLQALKTAIAAAETEASGAGELTDALVKKHVKPAFVYDVVFSINQLKAYLPVIKYTIDSTLENINLADDYLKLVQEGVANADEASKKAIDSVKSVTDAITKEVKDDFTSLNNQFQNTENEVETLTKINQANYFINLVGVLSSFSESFYKLETERYPSLETQLEALIDTLSKALSGEGASGQLSSPLLDSLILTVIENGKYAQFCFYKYLELVFGLLTSLVDSSRQCLDKEISRLQYLQETLALIRDIFAYDFESLSTELAICDMITNTDKLNQCVQKLTEFYHELAITFGLKVQYMFELIETESVASTNRFLICIELVKLNLIEFTETGLINDIRECAKDGPTADD</sequence>
<dbReference type="Proteomes" id="UP000075885">
    <property type="component" value="Unassembled WGS sequence"/>
</dbReference>
<evidence type="ECO:0000256" key="2">
    <source>
        <dbReference type="SAM" id="SignalP"/>
    </source>
</evidence>
<reference evidence="3" key="2">
    <citation type="submission" date="2020-05" db="UniProtKB">
        <authorList>
            <consortium name="EnsemblMetazoa"/>
        </authorList>
    </citation>
    <scope>IDENTIFICATION</scope>
    <source>
        <strain evidence="3">Epiroticus2</strain>
    </source>
</reference>
<evidence type="ECO:0000313" key="3">
    <source>
        <dbReference type="EnsemblMetazoa" id="AEPI000958-PA"/>
    </source>
</evidence>
<evidence type="ECO:0000313" key="4">
    <source>
        <dbReference type="Proteomes" id="UP000075885"/>
    </source>
</evidence>
<protein>
    <recommendedName>
        <fullName evidence="5">Protein TsetseEP domain-containing protein</fullName>
    </recommendedName>
</protein>
<keyword evidence="4" id="KW-1185">Reference proteome</keyword>
<reference evidence="4" key="1">
    <citation type="submission" date="2013-03" db="EMBL/GenBank/DDBJ databases">
        <title>The Genome Sequence of Anopheles epiroticus epiroticus2.</title>
        <authorList>
            <consortium name="The Broad Institute Genomics Platform"/>
            <person name="Neafsey D.E."/>
            <person name="Howell P."/>
            <person name="Walker B."/>
            <person name="Young S.K."/>
            <person name="Zeng Q."/>
            <person name="Gargeya S."/>
            <person name="Fitzgerald M."/>
            <person name="Haas B."/>
            <person name="Abouelleil A."/>
            <person name="Allen A.W."/>
            <person name="Alvarado L."/>
            <person name="Arachchi H.M."/>
            <person name="Berlin A.M."/>
            <person name="Chapman S.B."/>
            <person name="Gainer-Dewar J."/>
            <person name="Goldberg J."/>
            <person name="Griggs A."/>
            <person name="Gujja S."/>
            <person name="Hansen M."/>
            <person name="Howarth C."/>
            <person name="Imamovic A."/>
            <person name="Ireland A."/>
            <person name="Larimer J."/>
            <person name="McCowan C."/>
            <person name="Murphy C."/>
            <person name="Pearson M."/>
            <person name="Poon T.W."/>
            <person name="Priest M."/>
            <person name="Roberts A."/>
            <person name="Saif S."/>
            <person name="Shea T."/>
            <person name="Sisk P."/>
            <person name="Sykes S."/>
            <person name="Wortman J."/>
            <person name="Nusbaum C."/>
            <person name="Birren B."/>
        </authorList>
    </citation>
    <scope>NUCLEOTIDE SEQUENCE [LARGE SCALE GENOMIC DNA]</scope>
    <source>
        <strain evidence="4">Epiroticus2</strain>
    </source>
</reference>
<dbReference type="VEuPathDB" id="VectorBase:AEPI000958"/>
<proteinExistence type="predicted"/>
<dbReference type="AlphaFoldDB" id="A0A182P224"/>
<keyword evidence="2" id="KW-0732">Signal</keyword>
<feature type="chain" id="PRO_5008130715" description="Protein TsetseEP domain-containing protein" evidence="2">
    <location>
        <begin position="20"/>
        <end position="989"/>
    </location>
</feature>
<evidence type="ECO:0008006" key="5">
    <source>
        <dbReference type="Google" id="ProtNLM"/>
    </source>
</evidence>
<feature type="signal peptide" evidence="2">
    <location>
        <begin position="1"/>
        <end position="19"/>
    </location>
</feature>
<feature type="coiled-coil region" evidence="1">
    <location>
        <begin position="743"/>
        <end position="770"/>
    </location>
</feature>
<name>A0A182P224_9DIPT</name>
<dbReference type="EnsemblMetazoa" id="AEPI000958-RA">
    <property type="protein sequence ID" value="AEPI000958-PA"/>
    <property type="gene ID" value="AEPI000958"/>
</dbReference>
<organism evidence="3 4">
    <name type="scientific">Anopheles epiroticus</name>
    <dbReference type="NCBI Taxonomy" id="199890"/>
    <lineage>
        <taxon>Eukaryota</taxon>
        <taxon>Metazoa</taxon>
        <taxon>Ecdysozoa</taxon>
        <taxon>Arthropoda</taxon>
        <taxon>Hexapoda</taxon>
        <taxon>Insecta</taxon>
        <taxon>Pterygota</taxon>
        <taxon>Neoptera</taxon>
        <taxon>Endopterygota</taxon>
        <taxon>Diptera</taxon>
        <taxon>Nematocera</taxon>
        <taxon>Culicoidea</taxon>
        <taxon>Culicidae</taxon>
        <taxon>Anophelinae</taxon>
        <taxon>Anopheles</taxon>
    </lineage>
</organism>
<keyword evidence="1" id="KW-0175">Coiled coil</keyword>